<dbReference type="HOGENOM" id="CLU_2852718_0_0_1"/>
<dbReference type="AlphaFoldDB" id="D7MQS9"/>
<dbReference type="EMBL" id="GL348720">
    <property type="protein sequence ID" value="EFH39982.1"/>
    <property type="molecule type" value="Genomic_DNA"/>
</dbReference>
<dbReference type="Gene3D" id="2.130.10.10">
    <property type="entry name" value="YVTN repeat-like/Quinoprotein amine dehydrogenase"/>
    <property type="match status" value="1"/>
</dbReference>
<keyword evidence="3" id="KW-1185">Reference proteome</keyword>
<name>D7MQS9_ARALL</name>
<dbReference type="PROSITE" id="PS50082">
    <property type="entry name" value="WD_REPEATS_2"/>
    <property type="match status" value="1"/>
</dbReference>
<gene>
    <name evidence="2" type="ORF">ARALYDRAFT_917423</name>
</gene>
<dbReference type="InterPro" id="IPR015943">
    <property type="entry name" value="WD40/YVTN_repeat-like_dom_sf"/>
</dbReference>
<evidence type="ECO:0000313" key="3">
    <source>
        <dbReference type="Proteomes" id="UP000008694"/>
    </source>
</evidence>
<sequence>MEEKPLGKGLDSGIYKFSWFVLGHAEAVLYVSFIPDGKQLASGLGNTIVRLLDLKSETPLFTFKC</sequence>
<evidence type="ECO:0000256" key="1">
    <source>
        <dbReference type="PROSITE-ProRule" id="PRU00221"/>
    </source>
</evidence>
<organism evidence="3">
    <name type="scientific">Arabidopsis lyrata subsp. lyrata</name>
    <name type="common">Lyre-leaved rock-cress</name>
    <dbReference type="NCBI Taxonomy" id="81972"/>
    <lineage>
        <taxon>Eukaryota</taxon>
        <taxon>Viridiplantae</taxon>
        <taxon>Streptophyta</taxon>
        <taxon>Embryophyta</taxon>
        <taxon>Tracheophyta</taxon>
        <taxon>Spermatophyta</taxon>
        <taxon>Magnoliopsida</taxon>
        <taxon>eudicotyledons</taxon>
        <taxon>Gunneridae</taxon>
        <taxon>Pentapetalae</taxon>
        <taxon>rosids</taxon>
        <taxon>malvids</taxon>
        <taxon>Brassicales</taxon>
        <taxon>Brassicaceae</taxon>
        <taxon>Camelineae</taxon>
        <taxon>Arabidopsis</taxon>
    </lineage>
</organism>
<dbReference type="Proteomes" id="UP000008694">
    <property type="component" value="Unassembled WGS sequence"/>
</dbReference>
<proteinExistence type="predicted"/>
<keyword evidence="1" id="KW-0853">WD repeat</keyword>
<dbReference type="InterPro" id="IPR001680">
    <property type="entry name" value="WD40_rpt"/>
</dbReference>
<feature type="repeat" description="WD" evidence="1">
    <location>
        <begin position="21"/>
        <end position="62"/>
    </location>
</feature>
<dbReference type="InterPro" id="IPR036322">
    <property type="entry name" value="WD40_repeat_dom_sf"/>
</dbReference>
<dbReference type="eggNOG" id="KOG0271">
    <property type="taxonomic scope" value="Eukaryota"/>
</dbReference>
<dbReference type="SUPFAM" id="SSF50978">
    <property type="entry name" value="WD40 repeat-like"/>
    <property type="match status" value="1"/>
</dbReference>
<dbReference type="STRING" id="81972.D7MQS9"/>
<dbReference type="Gramene" id="scaffold_800823.1">
    <property type="protein sequence ID" value="scaffold_800823.1"/>
    <property type="gene ID" value="scaffold_800823.1"/>
</dbReference>
<protein>
    <submittedName>
        <fullName evidence="2">Uncharacterized protein</fullName>
    </submittedName>
</protein>
<accession>D7MQS9</accession>
<evidence type="ECO:0000313" key="2">
    <source>
        <dbReference type="EMBL" id="EFH39982.1"/>
    </source>
</evidence>
<reference evidence="3" key="1">
    <citation type="journal article" date="2011" name="Nat. Genet.">
        <title>The Arabidopsis lyrata genome sequence and the basis of rapid genome size change.</title>
        <authorList>
            <person name="Hu T.T."/>
            <person name="Pattyn P."/>
            <person name="Bakker E.G."/>
            <person name="Cao J."/>
            <person name="Cheng J.-F."/>
            <person name="Clark R.M."/>
            <person name="Fahlgren N."/>
            <person name="Fawcett J.A."/>
            <person name="Grimwood J."/>
            <person name="Gundlach H."/>
            <person name="Haberer G."/>
            <person name="Hollister J.D."/>
            <person name="Ossowski S."/>
            <person name="Ottilar R.P."/>
            <person name="Salamov A.A."/>
            <person name="Schneeberger K."/>
            <person name="Spannagl M."/>
            <person name="Wang X."/>
            <person name="Yang L."/>
            <person name="Nasrallah M.E."/>
            <person name="Bergelson J."/>
            <person name="Carrington J.C."/>
            <person name="Gaut B.S."/>
            <person name="Schmutz J."/>
            <person name="Mayer K.F.X."/>
            <person name="Van de Peer Y."/>
            <person name="Grigoriev I.V."/>
            <person name="Nordborg M."/>
            <person name="Weigel D."/>
            <person name="Guo Y.-L."/>
        </authorList>
    </citation>
    <scope>NUCLEOTIDE SEQUENCE [LARGE SCALE GENOMIC DNA]</scope>
    <source>
        <strain evidence="3">cv. MN47</strain>
    </source>
</reference>